<evidence type="ECO:0000256" key="1">
    <source>
        <dbReference type="SAM" id="SignalP"/>
    </source>
</evidence>
<accession>A0A6A7B9G6</accession>
<sequence length="124" mass="12569">MKVSTTVLSIGLLTALTLAAPSSLDARQSGGSYVSVGYKYSGPGCTDSSLIFVDPIFGNGNVCQALDRFGDNPPIVSYSTFRVAAGCSVTLYTGVDCTGTAYLSPAGGCVTGNAPFVSAFVTCT</sequence>
<keyword evidence="1" id="KW-0732">Signal</keyword>
<dbReference type="Proteomes" id="UP000799423">
    <property type="component" value="Unassembled WGS sequence"/>
</dbReference>
<evidence type="ECO:0000313" key="3">
    <source>
        <dbReference type="Proteomes" id="UP000799423"/>
    </source>
</evidence>
<feature type="signal peptide" evidence="1">
    <location>
        <begin position="1"/>
        <end position="19"/>
    </location>
</feature>
<organism evidence="2 3">
    <name type="scientific">Plenodomus tracheiphilus IPT5</name>
    <dbReference type="NCBI Taxonomy" id="1408161"/>
    <lineage>
        <taxon>Eukaryota</taxon>
        <taxon>Fungi</taxon>
        <taxon>Dikarya</taxon>
        <taxon>Ascomycota</taxon>
        <taxon>Pezizomycotina</taxon>
        <taxon>Dothideomycetes</taxon>
        <taxon>Pleosporomycetidae</taxon>
        <taxon>Pleosporales</taxon>
        <taxon>Pleosporineae</taxon>
        <taxon>Leptosphaeriaceae</taxon>
        <taxon>Plenodomus</taxon>
    </lineage>
</organism>
<protein>
    <submittedName>
        <fullName evidence="2">Uncharacterized protein</fullName>
    </submittedName>
</protein>
<feature type="chain" id="PRO_5025687415" evidence="1">
    <location>
        <begin position="20"/>
        <end position="124"/>
    </location>
</feature>
<dbReference type="OrthoDB" id="4652467at2759"/>
<evidence type="ECO:0000313" key="2">
    <source>
        <dbReference type="EMBL" id="KAF2852131.1"/>
    </source>
</evidence>
<dbReference type="AlphaFoldDB" id="A0A6A7B9G6"/>
<reference evidence="2" key="1">
    <citation type="submission" date="2020-01" db="EMBL/GenBank/DDBJ databases">
        <authorList>
            <consortium name="DOE Joint Genome Institute"/>
            <person name="Haridas S."/>
            <person name="Albert R."/>
            <person name="Binder M."/>
            <person name="Bloem J."/>
            <person name="Labutti K."/>
            <person name="Salamov A."/>
            <person name="Andreopoulos B."/>
            <person name="Baker S.E."/>
            <person name="Barry K."/>
            <person name="Bills G."/>
            <person name="Bluhm B.H."/>
            <person name="Cannon C."/>
            <person name="Castanera R."/>
            <person name="Culley D.E."/>
            <person name="Daum C."/>
            <person name="Ezra D."/>
            <person name="Gonzalez J.B."/>
            <person name="Henrissat B."/>
            <person name="Kuo A."/>
            <person name="Liang C."/>
            <person name="Lipzen A."/>
            <person name="Lutzoni F."/>
            <person name="Magnuson J."/>
            <person name="Mondo S."/>
            <person name="Nolan M."/>
            <person name="Ohm R."/>
            <person name="Pangilinan J."/>
            <person name="Park H.-J."/>
            <person name="Ramirez L."/>
            <person name="Alfaro M."/>
            <person name="Sun H."/>
            <person name="Tritt A."/>
            <person name="Yoshinaga Y."/>
            <person name="Zwiers L.-H."/>
            <person name="Turgeon B.G."/>
            <person name="Goodwin S.B."/>
            <person name="Spatafora J.W."/>
            <person name="Crous P.W."/>
            <person name="Grigoriev I.V."/>
        </authorList>
    </citation>
    <scope>NUCLEOTIDE SEQUENCE</scope>
    <source>
        <strain evidence="2">IPT5</strain>
    </source>
</reference>
<dbReference type="EMBL" id="MU006300">
    <property type="protein sequence ID" value="KAF2852131.1"/>
    <property type="molecule type" value="Genomic_DNA"/>
</dbReference>
<proteinExistence type="predicted"/>
<gene>
    <name evidence="2" type="ORF">T440DRAFT_467370</name>
</gene>
<name>A0A6A7B9G6_9PLEO</name>
<keyword evidence="3" id="KW-1185">Reference proteome</keyword>